<gene>
    <name evidence="2" type="ORF">UFOVP393_8</name>
</gene>
<dbReference type="InterPro" id="IPR009045">
    <property type="entry name" value="Zn_M74/Hedgehog-like"/>
</dbReference>
<accession>A0A6J7X5S4</accession>
<evidence type="ECO:0000259" key="1">
    <source>
        <dbReference type="Pfam" id="PF08291"/>
    </source>
</evidence>
<organism evidence="2">
    <name type="scientific">uncultured Caudovirales phage</name>
    <dbReference type="NCBI Taxonomy" id="2100421"/>
    <lineage>
        <taxon>Viruses</taxon>
        <taxon>Duplodnaviria</taxon>
        <taxon>Heunggongvirae</taxon>
        <taxon>Uroviricota</taxon>
        <taxon>Caudoviricetes</taxon>
        <taxon>Peduoviridae</taxon>
        <taxon>Maltschvirus</taxon>
        <taxon>Maltschvirus maltsch</taxon>
    </lineage>
</organism>
<sequence>MIKLSEHFTLEEATFSETAARLGIDNQPNERQLENMRKAAASMEEVRRILGGLPIDVSSWLRLPEVNIAVGGSGKSAHMDGWGIDFKCSAFGSPLAVAKAISLSGFKYDQLIHEFGRWVHISFEPALRRQDLTIFKPSHPTKPYASGLLTAEQYAAYVAAG</sequence>
<dbReference type="SUPFAM" id="SSF55166">
    <property type="entry name" value="Hedgehog/DD-peptidase"/>
    <property type="match status" value="1"/>
</dbReference>
<dbReference type="Pfam" id="PF08291">
    <property type="entry name" value="Peptidase_M15_3"/>
    <property type="match status" value="1"/>
</dbReference>
<name>A0A6J7X5S4_9CAUD</name>
<protein>
    <submittedName>
        <fullName evidence="2">Peptidase M15A, C-terminal</fullName>
    </submittedName>
</protein>
<proteinExistence type="predicted"/>
<feature type="domain" description="Peptidase M15A C-terminal" evidence="1">
    <location>
        <begin position="7"/>
        <end position="122"/>
    </location>
</feature>
<evidence type="ECO:0000313" key="2">
    <source>
        <dbReference type="EMBL" id="CAB5223761.1"/>
    </source>
</evidence>
<dbReference type="EMBL" id="LR798335">
    <property type="protein sequence ID" value="CAB5223761.1"/>
    <property type="molecule type" value="Genomic_DNA"/>
</dbReference>
<dbReference type="InterPro" id="IPR013230">
    <property type="entry name" value="Peptidase_M15A_C"/>
</dbReference>
<dbReference type="Gene3D" id="3.30.1380.10">
    <property type="match status" value="1"/>
</dbReference>
<reference evidence="2" key="1">
    <citation type="submission" date="2020-05" db="EMBL/GenBank/DDBJ databases">
        <authorList>
            <person name="Chiriac C."/>
            <person name="Salcher M."/>
            <person name="Ghai R."/>
            <person name="Kavagutti S V."/>
        </authorList>
    </citation>
    <scope>NUCLEOTIDE SEQUENCE</scope>
</reference>